<evidence type="ECO:0000256" key="1">
    <source>
        <dbReference type="SAM" id="MobiDB-lite"/>
    </source>
</evidence>
<dbReference type="GeneID" id="106072199"/>
<evidence type="ECO:0000313" key="2">
    <source>
        <dbReference type="Proteomes" id="UP001165740"/>
    </source>
</evidence>
<sequence>MPILVDNASADYVRIKLEFLERLKINFHMSMDEFIAQVSYVTNEWLSQKEKSLNSYLELSATLERTIHFMSHQITSVTPDPEVVKAILDKVVAAASLDKDLSQHPPVKSTQAETTATASTLAETTASTLAETTASTLAETTASTLAETTASTQGDTIATTSVQGKVVAASLTQRQHEMVFELQTLSKYTAGHYPYLKKLLTDTQGHHSGGRNHSFHDAMENVLCGLYTTPGGVADNGRGPAKETSSEDESSMRRCLAEETSSAVEPIVPQVCREEFLNVIVYQQSVLESYVNNLNDKHSVLEGKLSQISLLDSKFTERLNRLDDKLHQFFGNYSQSEQIQNDCASDQINLDPELLQSIKHHQSQIDSKIETIEQKHSVMETHLGQILILDHKFTELVNKQDAKIQQYLSRHSIAMKSVDDMSKRLNSCYKDVEITKKQMHRNSDQQKMYLSELDSKLNALTEEHVKQTQHIQSLALRVEDGEKSGSTLAEQVTLLENSQNNRFDEVGVLVNSCCSKQVLLEKSLEKLSSLQSKLEAELKKLVSTKYDSEQVKSLGNKQAASDRKLSNLYDNFAHLERKLLKVDKSVETFSERLSKQDLSVNVRNLEKNQGKVERSVSIVTEFQSKLESELFKQVQVKKEVERIDKKQQELIKKLDSIAKSDLDKTLKEWSDDLTLCKSRIEYLFEEGSPSNIKTLSEDFSTHTLLFKEHEEYTSGALTRLSEKTSQVSQTLDAVTPLLNTLKRTVESVEQVHLSGFTKFSFRLGQTEQMIRTVKNAVSKRVTKLEEKYLELSDILTDHSEDLRSFGAAIDSQYNVNNDLRTCLYGVVEKGIENQSSMQELAEKFQIKVDLIDCLRDIQRSHSSRIETIETDISYCNEKIDLLQKPEYCNQEACAVIVDHTQNDQVVSVEKSEDQVVQVEKSEEVVQVEKSGEVVQVEKSDEVVQVEKSDEVVQVEKSEEVVQVEKSEEEVQVEKSEEGVQVETFKNSENQLLYSEKSEDQVEHTEKSEDQVEHTEKSEDQVEHTEKSEDQVEHTEKSEDQVEHTEKSEDQVEHTEKSEDQVEHTE</sequence>
<gene>
    <name evidence="3 4" type="primary">LOC106072199</name>
</gene>
<dbReference type="RefSeq" id="XP_013087990.2">
    <property type="nucleotide sequence ID" value="XM_013232536.2"/>
</dbReference>
<keyword evidence="2" id="KW-1185">Reference proteome</keyword>
<dbReference type="KEGG" id="bgt:106072199"/>
<proteinExistence type="predicted"/>
<evidence type="ECO:0000313" key="4">
    <source>
        <dbReference type="RefSeq" id="XP_055873804.1"/>
    </source>
</evidence>
<dbReference type="AlphaFoldDB" id="A0A9W2ZFT8"/>
<feature type="compositionally biased region" description="Polar residues" evidence="1">
    <location>
        <begin position="983"/>
        <end position="992"/>
    </location>
</feature>
<reference evidence="3 4" key="1">
    <citation type="submission" date="2025-04" db="UniProtKB">
        <authorList>
            <consortium name="RefSeq"/>
        </authorList>
    </citation>
    <scope>IDENTIFICATION</scope>
</reference>
<feature type="region of interest" description="Disordered" evidence="1">
    <location>
        <begin position="102"/>
        <end position="122"/>
    </location>
</feature>
<accession>A0A9W2ZFT8</accession>
<feature type="compositionally biased region" description="Basic and acidic residues" evidence="1">
    <location>
        <begin position="995"/>
        <end position="1065"/>
    </location>
</feature>
<feature type="compositionally biased region" description="Low complexity" evidence="1">
    <location>
        <begin position="112"/>
        <end position="122"/>
    </location>
</feature>
<protein>
    <submittedName>
        <fullName evidence="3 4">Myosin-13-like</fullName>
    </submittedName>
</protein>
<name>A0A9W2ZFT8_BIOGL</name>
<dbReference type="OrthoDB" id="10347264at2759"/>
<feature type="region of interest" description="Disordered" evidence="1">
    <location>
        <begin position="967"/>
        <end position="1065"/>
    </location>
</feature>
<dbReference type="RefSeq" id="XP_055873804.1">
    <property type="nucleotide sequence ID" value="XM_056017829.1"/>
</dbReference>
<dbReference type="Proteomes" id="UP001165740">
    <property type="component" value="Chromosome 18"/>
</dbReference>
<evidence type="ECO:0000313" key="3">
    <source>
        <dbReference type="RefSeq" id="XP_013087990.2"/>
    </source>
</evidence>
<organism evidence="2 4">
    <name type="scientific">Biomphalaria glabrata</name>
    <name type="common">Bloodfluke planorb</name>
    <name type="synonym">Freshwater snail</name>
    <dbReference type="NCBI Taxonomy" id="6526"/>
    <lineage>
        <taxon>Eukaryota</taxon>
        <taxon>Metazoa</taxon>
        <taxon>Spiralia</taxon>
        <taxon>Lophotrochozoa</taxon>
        <taxon>Mollusca</taxon>
        <taxon>Gastropoda</taxon>
        <taxon>Heterobranchia</taxon>
        <taxon>Euthyneura</taxon>
        <taxon>Panpulmonata</taxon>
        <taxon>Hygrophila</taxon>
        <taxon>Lymnaeoidea</taxon>
        <taxon>Planorbidae</taxon>
        <taxon>Biomphalaria</taxon>
    </lineage>
</organism>